<evidence type="ECO:0000259" key="2">
    <source>
        <dbReference type="PROSITE" id="PS50235"/>
    </source>
</evidence>
<dbReference type="RefSeq" id="XP_005536129.1">
    <property type="nucleotide sequence ID" value="XM_005536072.1"/>
</dbReference>
<dbReference type="KEGG" id="cme:CYME_CMH182C"/>
<dbReference type="HOGENOM" id="CLU_283351_0_0_1"/>
<reference evidence="3 4" key="2">
    <citation type="journal article" date="2007" name="BMC Biol.">
        <title>A 100%-complete sequence reveals unusually simple genomic features in the hot-spring red alga Cyanidioschyzon merolae.</title>
        <authorList>
            <person name="Nozaki H."/>
            <person name="Takano H."/>
            <person name="Misumi O."/>
            <person name="Terasawa K."/>
            <person name="Matsuzaki M."/>
            <person name="Maruyama S."/>
            <person name="Nishida K."/>
            <person name="Yagisawa F."/>
            <person name="Yoshida Y."/>
            <person name="Fujiwara T."/>
            <person name="Takio S."/>
            <person name="Tamura K."/>
            <person name="Chung S.J."/>
            <person name="Nakamura S."/>
            <person name="Kuroiwa H."/>
            <person name="Tanaka K."/>
            <person name="Sato N."/>
            <person name="Kuroiwa T."/>
        </authorList>
    </citation>
    <scope>NUCLEOTIDE SEQUENCE [LARGE SCALE GENOMIC DNA]</scope>
    <source>
        <strain evidence="3 4">10D</strain>
    </source>
</reference>
<proteinExistence type="predicted"/>
<keyword evidence="3" id="KW-0378">Hydrolase</keyword>
<feature type="region of interest" description="Disordered" evidence="1">
    <location>
        <begin position="1"/>
        <end position="33"/>
    </location>
</feature>
<name>M1VGL9_CYAM1</name>
<sequence>MDAAATPVAPTTASNRAANTGVPSQARPQVWNKDSESVRFNAADCSELYPPVSEPEESAVETLTTSATASQSALCVALWNLLQRQPLRDEDRAMQLFKFQALDLSNKNPGQTNGITAVRVIARFLHTWSTVFGRPGHSPAVPQLHCFDVTCSRPYDDLYFCLHRVIISCAQHIVQFNMNSGGVFRFWMRLDGSFAIYDAMPIIQALRRRGSGGDHTASDDDHVTMETLESTGASQMPKRKKAKSSVSSGPHDDRDTKAVTHSRSAEIVALHRVVPDPLIEGAIWREQARSLARSMLLRFSGSMQALPNVPLSTLEGGLAVDASIRADGIAERLPGTCQQSQNRVLARRHRDLWRKERKLQLLFFAARPSEPSWVLSWREKHAIAHFTDWAYNECEDNDEFRDDWMASMAHAYRHDSRLPPRRMDQEHQTMATGGNVANASVATRVRDASETSCAHSGLSTCTGTARCRYGGVVGLTNLGNTCYMSAVLQVFMRLCPVRNFFLGDLHQSFCLRRVEALAQSQDPERTCFNCALDALMTQSYLASLSQAQSHGYWRPVAEAALSDRETQLSNLHTGASGSVRSASSAAKEFVDSGRPGTAHASSSSTSESSSLALSLSSSSSSMSGSIRAARHARTPSAEAARPHEIALLNQSKPLQGRRRRGTERMSALEKKDTLSDVTTEADDRLRGSGKRKRRERTRPNDQKSSAARTHSTSATKGALLSDKQTDREPMPEHFQKAQYVRYPLKVPVLVPQKLLDVTWKFMEPLATYAQHDAHEYLLSALNLMHAHWTPTLDDGERRLQLQRRFVESASEEQLALQSVAAQLSLRCSCLAHRTFAGLIQSEICCTKCLTSSQRYEEFLDISLDLIRPEDEHAGSAAATAATATTTSSAARSLPNTLTGCLQRFTQEEPLDAIGATSSCSCEEEARSAGDVPPIRTKQLSLKQLPPVICFHLKRFKQSGSGSQVTPSKLDVDVIFPVRGLDMTPFMSASVRRRNGVGSEAMAAQHPHRCMHHELQDSGPRILYDLIGYVSHIGSIDQGHYIAHVRHGRYPEWFVFDDESVSVECRTVCEDTEPDASNARITSKDAYVLFYEVRPECLWVR</sequence>
<dbReference type="GO" id="GO:0016579">
    <property type="term" value="P:protein deubiquitination"/>
    <property type="evidence" value="ECO:0007669"/>
    <property type="project" value="InterPro"/>
</dbReference>
<dbReference type="GO" id="GO:0004843">
    <property type="term" value="F:cysteine-type deubiquitinase activity"/>
    <property type="evidence" value="ECO:0007669"/>
    <property type="project" value="InterPro"/>
</dbReference>
<dbReference type="Gene3D" id="3.90.70.10">
    <property type="entry name" value="Cysteine proteinases"/>
    <property type="match status" value="2"/>
</dbReference>
<gene>
    <name evidence="3" type="ORF">CYME_CMH182C</name>
</gene>
<feature type="domain" description="USP" evidence="2">
    <location>
        <begin position="473"/>
        <end position="1093"/>
    </location>
</feature>
<feature type="compositionally biased region" description="Low complexity" evidence="1">
    <location>
        <begin position="601"/>
        <end position="625"/>
    </location>
</feature>
<feature type="region of interest" description="Disordered" evidence="1">
    <location>
        <begin position="586"/>
        <end position="730"/>
    </location>
</feature>
<dbReference type="PANTHER" id="PTHR24006">
    <property type="entry name" value="UBIQUITIN CARBOXYL-TERMINAL HYDROLASE"/>
    <property type="match status" value="1"/>
</dbReference>
<feature type="compositionally biased region" description="Low complexity" evidence="1">
    <location>
        <begin position="704"/>
        <end position="715"/>
    </location>
</feature>
<dbReference type="STRING" id="280699.M1VGL9"/>
<evidence type="ECO:0000313" key="3">
    <source>
        <dbReference type="EMBL" id="BAM79843.1"/>
    </source>
</evidence>
<accession>M1VGL9</accession>
<feature type="compositionally biased region" description="Polar residues" evidence="1">
    <location>
        <begin position="14"/>
        <end position="27"/>
    </location>
</feature>
<dbReference type="InterPro" id="IPR038765">
    <property type="entry name" value="Papain-like_cys_pep_sf"/>
</dbReference>
<feature type="region of interest" description="Disordered" evidence="1">
    <location>
        <begin position="229"/>
        <end position="261"/>
    </location>
</feature>
<dbReference type="SUPFAM" id="SSF54001">
    <property type="entry name" value="Cysteine proteinases"/>
    <property type="match status" value="1"/>
</dbReference>
<reference evidence="3 4" key="1">
    <citation type="journal article" date="2004" name="Nature">
        <title>Genome sequence of the ultrasmall unicellular red alga Cyanidioschyzon merolae 10D.</title>
        <authorList>
            <person name="Matsuzaki M."/>
            <person name="Misumi O."/>
            <person name="Shin-i T."/>
            <person name="Maruyama S."/>
            <person name="Takahara M."/>
            <person name="Miyagishima S."/>
            <person name="Mori T."/>
            <person name="Nishida K."/>
            <person name="Yagisawa F."/>
            <person name="Nishida K."/>
            <person name="Yoshida Y."/>
            <person name="Nishimura Y."/>
            <person name="Nakao S."/>
            <person name="Kobayashi T."/>
            <person name="Momoyama Y."/>
            <person name="Higashiyama T."/>
            <person name="Minoda A."/>
            <person name="Sano M."/>
            <person name="Nomoto H."/>
            <person name="Oishi K."/>
            <person name="Hayashi H."/>
            <person name="Ohta F."/>
            <person name="Nishizaka S."/>
            <person name="Haga S."/>
            <person name="Miura S."/>
            <person name="Morishita T."/>
            <person name="Kabeya Y."/>
            <person name="Terasawa K."/>
            <person name="Suzuki Y."/>
            <person name="Ishii Y."/>
            <person name="Asakawa S."/>
            <person name="Takano H."/>
            <person name="Ohta N."/>
            <person name="Kuroiwa H."/>
            <person name="Tanaka K."/>
            <person name="Shimizu N."/>
            <person name="Sugano S."/>
            <person name="Sato N."/>
            <person name="Nozaki H."/>
            <person name="Ogasawara N."/>
            <person name="Kohara Y."/>
            <person name="Kuroiwa T."/>
        </authorList>
    </citation>
    <scope>NUCLEOTIDE SEQUENCE [LARGE SCALE GENOMIC DNA]</scope>
    <source>
        <strain evidence="3 4">10D</strain>
    </source>
</reference>
<dbReference type="PROSITE" id="PS00972">
    <property type="entry name" value="USP_1"/>
    <property type="match status" value="1"/>
</dbReference>
<dbReference type="AlphaFoldDB" id="M1VGL9"/>
<dbReference type="EMBL" id="AP006490">
    <property type="protein sequence ID" value="BAM79843.1"/>
    <property type="molecule type" value="Genomic_DNA"/>
</dbReference>
<dbReference type="OrthoDB" id="2885at2759"/>
<keyword evidence="3" id="KW-0645">Protease</keyword>
<dbReference type="PROSITE" id="PS50235">
    <property type="entry name" value="USP_3"/>
    <property type="match status" value="1"/>
</dbReference>
<dbReference type="Pfam" id="PF00443">
    <property type="entry name" value="UCH"/>
    <property type="match status" value="2"/>
</dbReference>
<protein>
    <submittedName>
        <fullName evidence="3">Similar to ubiquitin specific protease</fullName>
    </submittedName>
</protein>
<dbReference type="InterPro" id="IPR001394">
    <property type="entry name" value="Peptidase_C19_UCH"/>
</dbReference>
<feature type="compositionally biased region" description="Basic and acidic residues" evidence="1">
    <location>
        <begin position="662"/>
        <end position="674"/>
    </location>
</feature>
<dbReference type="InterPro" id="IPR018200">
    <property type="entry name" value="USP_CS"/>
</dbReference>
<evidence type="ECO:0000313" key="4">
    <source>
        <dbReference type="Proteomes" id="UP000007014"/>
    </source>
</evidence>
<keyword evidence="4" id="KW-1185">Reference proteome</keyword>
<dbReference type="InterPro" id="IPR028889">
    <property type="entry name" value="USP"/>
</dbReference>
<dbReference type="GO" id="GO:0005634">
    <property type="term" value="C:nucleus"/>
    <property type="evidence" value="ECO:0007669"/>
    <property type="project" value="TreeGrafter"/>
</dbReference>
<dbReference type="eggNOG" id="KOG1867">
    <property type="taxonomic scope" value="Eukaryota"/>
</dbReference>
<organism evidence="3 4">
    <name type="scientific">Cyanidioschyzon merolae (strain NIES-3377 / 10D)</name>
    <name type="common">Unicellular red alga</name>
    <dbReference type="NCBI Taxonomy" id="280699"/>
    <lineage>
        <taxon>Eukaryota</taxon>
        <taxon>Rhodophyta</taxon>
        <taxon>Bangiophyceae</taxon>
        <taxon>Cyanidiales</taxon>
        <taxon>Cyanidiaceae</taxon>
        <taxon>Cyanidioschyzon</taxon>
    </lineage>
</organism>
<evidence type="ECO:0000256" key="1">
    <source>
        <dbReference type="SAM" id="MobiDB-lite"/>
    </source>
</evidence>
<dbReference type="Proteomes" id="UP000007014">
    <property type="component" value="Chromosome 8"/>
</dbReference>
<dbReference type="GO" id="GO:0005829">
    <property type="term" value="C:cytosol"/>
    <property type="evidence" value="ECO:0007669"/>
    <property type="project" value="TreeGrafter"/>
</dbReference>
<feature type="compositionally biased region" description="Low complexity" evidence="1">
    <location>
        <begin position="1"/>
        <end position="13"/>
    </location>
</feature>
<dbReference type="Gramene" id="CMH182CT">
    <property type="protein sequence ID" value="CMH182CT"/>
    <property type="gene ID" value="CMH182C"/>
</dbReference>
<dbReference type="InterPro" id="IPR050164">
    <property type="entry name" value="Peptidase_C19"/>
</dbReference>
<dbReference type="GO" id="GO:0006508">
    <property type="term" value="P:proteolysis"/>
    <property type="evidence" value="ECO:0007669"/>
    <property type="project" value="UniProtKB-KW"/>
</dbReference>
<dbReference type="GeneID" id="16993506"/>
<dbReference type="PANTHER" id="PTHR24006:SF937">
    <property type="entry name" value="UBIQUITIN CARBOXYL-TERMINAL HYDROLASE"/>
    <property type="match status" value="1"/>
</dbReference>
<feature type="compositionally biased region" description="Basic residues" evidence="1">
    <location>
        <begin position="687"/>
        <end position="696"/>
    </location>
</feature>